<gene>
    <name evidence="1" type="ORF">AMJ40_06005</name>
</gene>
<dbReference type="AlphaFoldDB" id="A0A0S7WGE2"/>
<sequence>MSMKSVGFVMVLCSALVLPVASSQKKEEAGSIKLALEEQERTRADPQENGLLSEIQQQEKDDDLRLCGADTSYVRAKCELKLSAIPLRGDAADVTLAITPEKDVPLMKVSFSLAGVELVSGDLTPIGSGLFETYTSTDANTETNISLCVRFVEVGIHIGAVAERILNKTDPNDSGQEVTRPLARRSFLYFYEDDLARYVTWEELTLKPWWRFDPRSGNLGELVSPAVRLMNQKWFSKMRKIASDIAVWESLCLLHDILNSPHATKEGERSLSDEERATRLLEEGWLEEFRKDPTRPTHLPRNIEDHLMWTKQFREKELEARGKITAKEWLLKFYEEPFDDPPAIEPPERPPEGSLEAKLEIDHPPKLDENARVTLTIVSHWDFPQVSTGISVGRDRNVDRPPGIEIVSWPEGFEIEGAPMVDECMMTTQLRMNERRVYEFVIKVTSEGVKYIGGGVGEIIPIAGMVAATDDIFLDVGEEETKVSETPFP</sequence>
<name>A0A0S7WGE2_UNCT6</name>
<comment type="caution">
    <text evidence="1">The sequence shown here is derived from an EMBL/GenBank/DDBJ whole genome shotgun (WGS) entry which is preliminary data.</text>
</comment>
<dbReference type="EMBL" id="LIZT01000069">
    <property type="protein sequence ID" value="KPJ49218.1"/>
    <property type="molecule type" value="Genomic_DNA"/>
</dbReference>
<protein>
    <submittedName>
        <fullName evidence="1">Uncharacterized protein</fullName>
    </submittedName>
</protein>
<accession>A0A0S7WGE2</accession>
<evidence type="ECO:0000313" key="1">
    <source>
        <dbReference type="EMBL" id="KPJ49218.1"/>
    </source>
</evidence>
<dbReference type="PATRIC" id="fig|1703771.3.peg.474"/>
<reference evidence="1 2" key="1">
    <citation type="journal article" date="2015" name="Microbiome">
        <title>Genomic resolution of linkages in carbon, nitrogen, and sulfur cycling among widespread estuary sediment bacteria.</title>
        <authorList>
            <person name="Baker B.J."/>
            <person name="Lazar C.S."/>
            <person name="Teske A.P."/>
            <person name="Dick G.J."/>
        </authorList>
    </citation>
    <scope>NUCLEOTIDE SEQUENCE [LARGE SCALE GENOMIC DNA]</scope>
    <source>
        <strain evidence="1">DG_26</strain>
    </source>
</reference>
<evidence type="ECO:0000313" key="2">
    <source>
        <dbReference type="Proteomes" id="UP000051124"/>
    </source>
</evidence>
<proteinExistence type="predicted"/>
<dbReference type="Proteomes" id="UP000051124">
    <property type="component" value="Unassembled WGS sequence"/>
</dbReference>
<organism evidence="1 2">
    <name type="scientific">candidate division TA06 bacterium DG_26</name>
    <dbReference type="NCBI Taxonomy" id="1703771"/>
    <lineage>
        <taxon>Bacteria</taxon>
        <taxon>Bacteria division TA06</taxon>
    </lineage>
</organism>